<dbReference type="AlphaFoldDB" id="A0AAV4LMA9"/>
<evidence type="ECO:0000313" key="2">
    <source>
        <dbReference type="Proteomes" id="UP001497744"/>
    </source>
</evidence>
<dbReference type="GeneID" id="94192355"/>
<dbReference type="InterPro" id="IPR036224">
    <property type="entry name" value="GINS_bundle-like_dom_sf"/>
</dbReference>
<organism evidence="1 2">
    <name type="scientific">Babesia caballi</name>
    <dbReference type="NCBI Taxonomy" id="5871"/>
    <lineage>
        <taxon>Eukaryota</taxon>
        <taxon>Sar</taxon>
        <taxon>Alveolata</taxon>
        <taxon>Apicomplexa</taxon>
        <taxon>Aconoidasida</taxon>
        <taxon>Piroplasmida</taxon>
        <taxon>Babesiidae</taxon>
        <taxon>Babesia</taxon>
    </lineage>
</organism>
<reference evidence="1 2" key="1">
    <citation type="submission" date="2021-06" db="EMBL/GenBank/DDBJ databases">
        <title>Genome sequence of Babesia caballi.</title>
        <authorList>
            <person name="Yamagishi J."/>
            <person name="Kidaka T."/>
            <person name="Ochi A."/>
        </authorList>
    </citation>
    <scope>NUCLEOTIDE SEQUENCE [LARGE SCALE GENOMIC DNA]</scope>
    <source>
        <strain evidence="1">USDA-D6B2</strain>
    </source>
</reference>
<gene>
    <name evidence="1" type="ORF">BcabD6B2_03070</name>
</gene>
<evidence type="ECO:0000313" key="1">
    <source>
        <dbReference type="EMBL" id="GIX60872.1"/>
    </source>
</evidence>
<dbReference type="EMBL" id="BPLF01000001">
    <property type="protein sequence ID" value="GIX60872.1"/>
    <property type="molecule type" value="Genomic_DNA"/>
</dbReference>
<dbReference type="RefSeq" id="XP_067712943.1">
    <property type="nucleotide sequence ID" value="XM_067856842.1"/>
</dbReference>
<dbReference type="Proteomes" id="UP001497744">
    <property type="component" value="Unassembled WGS sequence"/>
</dbReference>
<proteinExistence type="predicted"/>
<dbReference type="SUPFAM" id="SSF158573">
    <property type="entry name" value="GINS helical bundle-like"/>
    <property type="match status" value="1"/>
</dbReference>
<keyword evidence="2" id="KW-1185">Reference proteome</keyword>
<protein>
    <submittedName>
        <fullName evidence="1">Toll-like receptor 8 isoform X2, putative</fullName>
    </submittedName>
</protein>
<accession>A0AAV4LMA9</accession>
<keyword evidence="1" id="KW-0675">Receptor</keyword>
<sequence>MSSSREFVPSTYNSLDLMSEIYRNEDTSLLIQAYPLEVIKRVVNEITVFRAAFTYYAKEYRDALAFSPGDTKKLFKLKLLMDYYALCYLAASKNYYLYSTHRMNLVKELAVIYNGLYDVIPMNVIERLSDQEATHLRDTCNIIIKTPLLPRSRGYSIIAVLKDIVTDDITDRTNPSKRFYAKGTKLTIPAAMAELLTQSEWIKIIKTNV</sequence>
<comment type="caution">
    <text evidence="1">The sequence shown here is derived from an EMBL/GenBank/DDBJ whole genome shotgun (WGS) entry which is preliminary data.</text>
</comment>
<name>A0AAV4LMA9_BABCB</name>